<keyword evidence="6" id="KW-1185">Reference proteome</keyword>
<comment type="subcellular location">
    <subcellularLocation>
        <location evidence="1">Cytoplasm</location>
    </subcellularLocation>
</comment>
<gene>
    <name evidence="1" type="primary">argH</name>
    <name evidence="5" type="ORF">SAMN04487948_103414</name>
</gene>
<dbReference type="SUPFAM" id="SSF48557">
    <property type="entry name" value="L-aspartase-like"/>
    <property type="match status" value="1"/>
</dbReference>
<dbReference type="Pfam" id="PF00206">
    <property type="entry name" value="Lyase_1"/>
    <property type="match status" value="1"/>
</dbReference>
<dbReference type="NCBIfam" id="TIGR00838">
    <property type="entry name" value="argH"/>
    <property type="match status" value="1"/>
</dbReference>
<dbReference type="InterPro" id="IPR008948">
    <property type="entry name" value="L-Aspartase-like"/>
</dbReference>
<comment type="similarity">
    <text evidence="1">Belongs to the lyase 1 family. Argininosuccinate lyase subfamily.</text>
</comment>
<keyword evidence="1 5" id="KW-0456">Lyase</keyword>
<dbReference type="Pfam" id="PF14698">
    <property type="entry name" value="ASL_C2"/>
    <property type="match status" value="1"/>
</dbReference>
<dbReference type="InterPro" id="IPR022761">
    <property type="entry name" value="Fumarate_lyase_N"/>
</dbReference>
<dbReference type="EMBL" id="FODV01000003">
    <property type="protein sequence ID" value="SEO59717.1"/>
    <property type="molecule type" value="Genomic_DNA"/>
</dbReference>
<dbReference type="AlphaFoldDB" id="A0A1H8R0F4"/>
<dbReference type="GO" id="GO:0005829">
    <property type="term" value="C:cytosol"/>
    <property type="evidence" value="ECO:0007669"/>
    <property type="project" value="TreeGrafter"/>
</dbReference>
<evidence type="ECO:0000259" key="4">
    <source>
        <dbReference type="Pfam" id="PF14698"/>
    </source>
</evidence>
<keyword evidence="1" id="KW-0055">Arginine biosynthesis</keyword>
<reference evidence="6" key="1">
    <citation type="submission" date="2016-10" db="EMBL/GenBank/DDBJ databases">
        <authorList>
            <person name="Varghese N."/>
            <person name="Submissions S."/>
        </authorList>
    </citation>
    <scope>NUCLEOTIDE SEQUENCE [LARGE SCALE GENOMIC DNA]</scope>
    <source>
        <strain evidence="6">CGMCC 1.10121</strain>
    </source>
</reference>
<feature type="domain" description="Fumarate lyase N-terminal" evidence="3">
    <location>
        <begin position="50"/>
        <end position="300"/>
    </location>
</feature>
<dbReference type="UniPathway" id="UPA00068">
    <property type="reaction ID" value="UER00114"/>
</dbReference>
<dbReference type="InterPro" id="IPR009049">
    <property type="entry name" value="Argininosuccinate_lyase"/>
</dbReference>
<dbReference type="PANTHER" id="PTHR43814">
    <property type="entry name" value="ARGININOSUCCINATE LYASE"/>
    <property type="match status" value="1"/>
</dbReference>
<sequence length="489" mass="51266">MSEDTSDDTGVVRRERFSGGPARGFLSSLAADERIFHADLAVDRAHVVMLAEQGIVDDDTAGEILQALDDVEDAGHGALPDGEDVHEAIESAVIDRVGAEGGKMHTARSRNDEVATCIRYRLREDVLDAVENTIALREALVDVATEHTETVMPGYTHLQPAQPTTVAHYLRSYEAAVARDTARLLDAYDRINQSPLGSAAFAGTPFDVDRERTAELLGFDSVLSNSMDASAARDFLAETLSALATHATTLSGLAEDVIIFANKGYVDLSDDYSSTSSIMPQKKNPDTLELVRGTAGDAVGGLTGLLTTLKGLPRAYNRDLQRAHGHAFDAVDAVADATDVAAGAVATATWNAEVLASEAADGFSTATGVADLLAMAGIPFRTAHEMVAEAAAKANGGNPSVATLDAVAEEVLGASLWEYVTRDAVEAALDPAESVASRDSQGGPAPTAVAADLETAASELASDTDALATRRDDLLAAADELRTEVARFD</sequence>
<dbReference type="Proteomes" id="UP000199126">
    <property type="component" value="Unassembled WGS sequence"/>
</dbReference>
<dbReference type="OrthoDB" id="27337at2157"/>
<dbReference type="PRINTS" id="PR00149">
    <property type="entry name" value="FUMRATELYASE"/>
</dbReference>
<name>A0A1H8R0F4_9EURY</name>
<dbReference type="GO" id="GO:0004056">
    <property type="term" value="F:argininosuccinate lyase activity"/>
    <property type="evidence" value="ECO:0007669"/>
    <property type="project" value="UniProtKB-UniRule"/>
</dbReference>
<dbReference type="HAMAP" id="MF_00006">
    <property type="entry name" value="Arg_succ_lyase"/>
    <property type="match status" value="1"/>
</dbReference>
<evidence type="ECO:0000256" key="2">
    <source>
        <dbReference type="NCBIfam" id="TIGR00838"/>
    </source>
</evidence>
<dbReference type="GO" id="GO:0042450">
    <property type="term" value="P:L-arginine biosynthetic process via ornithine"/>
    <property type="evidence" value="ECO:0007669"/>
    <property type="project" value="UniProtKB-UniRule"/>
</dbReference>
<keyword evidence="1" id="KW-0963">Cytoplasm</keyword>
<dbReference type="EC" id="4.3.2.1" evidence="1 2"/>
<dbReference type="Gene3D" id="1.10.275.10">
    <property type="entry name" value="Fumarase/aspartase (N-terminal domain)"/>
    <property type="match status" value="1"/>
</dbReference>
<protein>
    <recommendedName>
        <fullName evidence="1 2">Argininosuccinate lyase</fullName>
        <shortName evidence="1">ASAL</shortName>
        <ecNumber evidence="1 2">4.3.2.1</ecNumber>
    </recommendedName>
    <alternativeName>
        <fullName evidence="1">Arginosuccinase</fullName>
    </alternativeName>
</protein>
<organism evidence="5 6">
    <name type="scientific">Halogranum amylolyticum</name>
    <dbReference type="NCBI Taxonomy" id="660520"/>
    <lineage>
        <taxon>Archaea</taxon>
        <taxon>Methanobacteriati</taxon>
        <taxon>Methanobacteriota</taxon>
        <taxon>Stenosarchaea group</taxon>
        <taxon>Halobacteria</taxon>
        <taxon>Halobacteriales</taxon>
        <taxon>Haloferacaceae</taxon>
    </lineage>
</organism>
<dbReference type="InterPro" id="IPR029419">
    <property type="entry name" value="Arg_succ_lyase_C"/>
</dbReference>
<dbReference type="PRINTS" id="PR00145">
    <property type="entry name" value="ARGSUCLYASE"/>
</dbReference>
<comment type="pathway">
    <text evidence="1">Amino-acid biosynthesis; L-arginine biosynthesis; L-arginine from L-ornithine and carbamoyl phosphate: step 3/3.</text>
</comment>
<dbReference type="InterPro" id="IPR024083">
    <property type="entry name" value="Fumarase/histidase_N"/>
</dbReference>
<accession>A0A1H8R0F4</accession>
<comment type="catalytic activity">
    <reaction evidence="1">
        <text>2-(N(omega)-L-arginino)succinate = fumarate + L-arginine</text>
        <dbReference type="Rhea" id="RHEA:24020"/>
        <dbReference type="ChEBI" id="CHEBI:29806"/>
        <dbReference type="ChEBI" id="CHEBI:32682"/>
        <dbReference type="ChEBI" id="CHEBI:57472"/>
        <dbReference type="EC" id="4.3.2.1"/>
    </reaction>
</comment>
<dbReference type="FunFam" id="1.20.200.10:FF:000015">
    <property type="entry name" value="argininosuccinate lyase isoform X2"/>
    <property type="match status" value="1"/>
</dbReference>
<evidence type="ECO:0000313" key="6">
    <source>
        <dbReference type="Proteomes" id="UP000199126"/>
    </source>
</evidence>
<dbReference type="CDD" id="cd01359">
    <property type="entry name" value="Argininosuccinate_lyase"/>
    <property type="match status" value="1"/>
</dbReference>
<feature type="domain" description="Argininosuccinate lyase C-terminal" evidence="4">
    <location>
        <begin position="363"/>
        <end position="436"/>
    </location>
</feature>
<dbReference type="Gene3D" id="1.20.200.10">
    <property type="entry name" value="Fumarase/aspartase (Central domain)"/>
    <property type="match status" value="1"/>
</dbReference>
<dbReference type="InterPro" id="IPR000362">
    <property type="entry name" value="Fumarate_lyase_fam"/>
</dbReference>
<evidence type="ECO:0000259" key="3">
    <source>
        <dbReference type="Pfam" id="PF00206"/>
    </source>
</evidence>
<proteinExistence type="inferred from homology"/>
<evidence type="ECO:0000256" key="1">
    <source>
        <dbReference type="HAMAP-Rule" id="MF_00006"/>
    </source>
</evidence>
<dbReference type="PANTHER" id="PTHR43814:SF1">
    <property type="entry name" value="ARGININOSUCCINATE LYASE"/>
    <property type="match status" value="1"/>
</dbReference>
<keyword evidence="1" id="KW-0028">Amino-acid biosynthesis</keyword>
<dbReference type="RefSeq" id="WP_089822768.1">
    <property type="nucleotide sequence ID" value="NZ_FODV01000003.1"/>
</dbReference>
<evidence type="ECO:0000313" key="5">
    <source>
        <dbReference type="EMBL" id="SEO59717.1"/>
    </source>
</evidence>
<dbReference type="Gene3D" id="1.10.40.30">
    <property type="entry name" value="Fumarase/aspartase (C-terminal domain)"/>
    <property type="match status" value="1"/>
</dbReference>